<dbReference type="EMBL" id="ML976988">
    <property type="protein sequence ID" value="KAF1958085.1"/>
    <property type="molecule type" value="Genomic_DNA"/>
</dbReference>
<accession>A0A6A5TZP0</accession>
<reference evidence="2" key="1">
    <citation type="journal article" date="2020" name="Stud. Mycol.">
        <title>101 Dothideomycetes genomes: a test case for predicting lifestyles and emergence of pathogens.</title>
        <authorList>
            <person name="Haridas S."/>
            <person name="Albert R."/>
            <person name="Binder M."/>
            <person name="Bloem J."/>
            <person name="Labutti K."/>
            <person name="Salamov A."/>
            <person name="Andreopoulos B."/>
            <person name="Baker S."/>
            <person name="Barry K."/>
            <person name="Bills G."/>
            <person name="Bluhm B."/>
            <person name="Cannon C."/>
            <person name="Castanera R."/>
            <person name="Culley D."/>
            <person name="Daum C."/>
            <person name="Ezra D."/>
            <person name="Gonzalez J."/>
            <person name="Henrissat B."/>
            <person name="Kuo A."/>
            <person name="Liang C."/>
            <person name="Lipzen A."/>
            <person name="Lutzoni F."/>
            <person name="Magnuson J."/>
            <person name="Mondo S."/>
            <person name="Nolan M."/>
            <person name="Ohm R."/>
            <person name="Pangilinan J."/>
            <person name="Park H.-J."/>
            <person name="Ramirez L."/>
            <person name="Alfaro M."/>
            <person name="Sun H."/>
            <person name="Tritt A."/>
            <person name="Yoshinaga Y."/>
            <person name="Zwiers L.-H."/>
            <person name="Turgeon B."/>
            <person name="Goodwin S."/>
            <person name="Spatafora J."/>
            <person name="Crous P."/>
            <person name="Grigoriev I."/>
        </authorList>
    </citation>
    <scope>NUCLEOTIDE SEQUENCE</scope>
    <source>
        <strain evidence="2">CBS 675.92</strain>
    </source>
</reference>
<organism evidence="2 3">
    <name type="scientific">Byssothecium circinans</name>
    <dbReference type="NCBI Taxonomy" id="147558"/>
    <lineage>
        <taxon>Eukaryota</taxon>
        <taxon>Fungi</taxon>
        <taxon>Dikarya</taxon>
        <taxon>Ascomycota</taxon>
        <taxon>Pezizomycotina</taxon>
        <taxon>Dothideomycetes</taxon>
        <taxon>Pleosporomycetidae</taxon>
        <taxon>Pleosporales</taxon>
        <taxon>Massarineae</taxon>
        <taxon>Massarinaceae</taxon>
        <taxon>Byssothecium</taxon>
    </lineage>
</organism>
<keyword evidence="3" id="KW-1185">Reference proteome</keyword>
<sequence length="127" mass="13880">MVSIKATAVVVALNIFTAAAAPAMSLITSRDDSHILAQASIYICRDTRWNGQCQNVLVNLDSCANVPNGWNDVISSIRNDSRSNYKCVWYLDSNCNGASYDNQDDADLSDGNGRFNDSISSYSCKQK</sequence>
<dbReference type="Gene3D" id="2.60.20.10">
    <property type="entry name" value="Crystallins"/>
    <property type="match status" value="1"/>
</dbReference>
<feature type="chain" id="PRO_5025588018" description="Cyanovirin-N domain-containing protein" evidence="1">
    <location>
        <begin position="21"/>
        <end position="127"/>
    </location>
</feature>
<evidence type="ECO:0000313" key="2">
    <source>
        <dbReference type="EMBL" id="KAF1958085.1"/>
    </source>
</evidence>
<feature type="signal peptide" evidence="1">
    <location>
        <begin position="1"/>
        <end position="20"/>
    </location>
</feature>
<proteinExistence type="predicted"/>
<dbReference type="OrthoDB" id="2910287at2759"/>
<name>A0A6A5TZP0_9PLEO</name>
<evidence type="ECO:0008006" key="4">
    <source>
        <dbReference type="Google" id="ProtNLM"/>
    </source>
</evidence>
<evidence type="ECO:0000256" key="1">
    <source>
        <dbReference type="SAM" id="SignalP"/>
    </source>
</evidence>
<dbReference type="Proteomes" id="UP000800035">
    <property type="component" value="Unassembled WGS sequence"/>
</dbReference>
<evidence type="ECO:0000313" key="3">
    <source>
        <dbReference type="Proteomes" id="UP000800035"/>
    </source>
</evidence>
<protein>
    <recommendedName>
        <fullName evidence="4">Cyanovirin-N domain-containing protein</fullName>
    </recommendedName>
</protein>
<keyword evidence="1" id="KW-0732">Signal</keyword>
<dbReference type="AlphaFoldDB" id="A0A6A5TZP0"/>
<gene>
    <name evidence="2" type="ORF">CC80DRAFT_560326</name>
</gene>